<feature type="signal peptide" evidence="1">
    <location>
        <begin position="1"/>
        <end position="16"/>
    </location>
</feature>
<reference evidence="2" key="1">
    <citation type="submission" date="2018-01" db="EMBL/GenBank/DDBJ databases">
        <title>An insight into the sialome of Amazonian anophelines.</title>
        <authorList>
            <person name="Ribeiro J.M."/>
            <person name="Scarpassa V."/>
            <person name="Calvo E."/>
        </authorList>
    </citation>
    <scope>NUCLEOTIDE SEQUENCE</scope>
    <source>
        <tissue evidence="2">Salivary glands</tissue>
    </source>
</reference>
<keyword evidence="1" id="KW-0732">Signal</keyword>
<feature type="chain" id="PRO_5014895425" evidence="1">
    <location>
        <begin position="17"/>
        <end position="90"/>
    </location>
</feature>
<organism evidence="2">
    <name type="scientific">Anopheles triannulatus</name>
    <dbReference type="NCBI Taxonomy" id="58253"/>
    <lineage>
        <taxon>Eukaryota</taxon>
        <taxon>Metazoa</taxon>
        <taxon>Ecdysozoa</taxon>
        <taxon>Arthropoda</taxon>
        <taxon>Hexapoda</taxon>
        <taxon>Insecta</taxon>
        <taxon>Pterygota</taxon>
        <taxon>Neoptera</taxon>
        <taxon>Endopterygota</taxon>
        <taxon>Diptera</taxon>
        <taxon>Nematocera</taxon>
        <taxon>Culicoidea</taxon>
        <taxon>Culicidae</taxon>
        <taxon>Anophelinae</taxon>
        <taxon>Anopheles</taxon>
    </lineage>
</organism>
<protein>
    <submittedName>
        <fullName evidence="2">Putative secreted protein</fullName>
    </submittedName>
</protein>
<evidence type="ECO:0000256" key="1">
    <source>
        <dbReference type="SAM" id="SignalP"/>
    </source>
</evidence>
<evidence type="ECO:0000313" key="2">
    <source>
        <dbReference type="EMBL" id="MBW48406.1"/>
    </source>
</evidence>
<dbReference type="AlphaFoldDB" id="A0A2M4B5U5"/>
<sequence>MCLVVVVVGWQGGADCAQPISLPVANHKPVITWATAGTDRCDGTTESCAISLALEWHLESATIECDRAAREMIITIVTRFLFGRHCKLLT</sequence>
<proteinExistence type="predicted"/>
<name>A0A2M4B5U5_9DIPT</name>
<accession>A0A2M4B5U5</accession>
<dbReference type="EMBL" id="GGFK01015085">
    <property type="protein sequence ID" value="MBW48406.1"/>
    <property type="molecule type" value="Transcribed_RNA"/>
</dbReference>